<keyword evidence="3" id="KW-1185">Reference proteome</keyword>
<geneLocation type="plasmid" evidence="3">
    <name>psj05684a</name>
</geneLocation>
<proteinExistence type="predicted"/>
<evidence type="ECO:0000313" key="3">
    <source>
        <dbReference type="Proteomes" id="UP000217211"/>
    </source>
</evidence>
<dbReference type="STRING" id="716928.GCA_000261485_05495"/>
<protein>
    <submittedName>
        <fullName evidence="2">Uncharacterized protein</fullName>
    </submittedName>
</protein>
<accession>A0A249PMX3</accession>
<gene>
    <name evidence="2" type="ORF">SJ05684_a37610</name>
</gene>
<name>A0A249PMX3_9HYPH</name>
<evidence type="ECO:0000256" key="1">
    <source>
        <dbReference type="SAM" id="MobiDB-lite"/>
    </source>
</evidence>
<sequence length="169" mass="18209">MTFVKEMMGSDIRIHHMPELGSWTVEARQLGLSAAGTSEWGTSRRDAGELLADALNSRVPQIFDVFKDVSGERRVLNVVDTEAARDKLQKIKQAFQTGFGPIPIAPIGWRGSITTGSTTLRPDGSTALTSNFPAPLAPSFFMGTRNAASGGSSPPARPILRMRSAPARR</sequence>
<organism evidence="2 3">
    <name type="scientific">Sinorhizobium sojae CCBAU 05684</name>
    <dbReference type="NCBI Taxonomy" id="716928"/>
    <lineage>
        <taxon>Bacteria</taxon>
        <taxon>Pseudomonadati</taxon>
        <taxon>Pseudomonadota</taxon>
        <taxon>Alphaproteobacteria</taxon>
        <taxon>Hyphomicrobiales</taxon>
        <taxon>Rhizobiaceae</taxon>
        <taxon>Sinorhizobium/Ensifer group</taxon>
        <taxon>Sinorhizobium</taxon>
    </lineage>
</organism>
<dbReference type="KEGG" id="esj:SJ05684_a37610"/>
<keyword evidence="2" id="KW-0614">Plasmid</keyword>
<dbReference type="Proteomes" id="UP000217211">
    <property type="component" value="Plasmid pSJ05684a"/>
</dbReference>
<dbReference type="eggNOG" id="COG4646">
    <property type="taxonomic scope" value="Bacteria"/>
</dbReference>
<evidence type="ECO:0000313" key="2">
    <source>
        <dbReference type="EMBL" id="ASY67075.1"/>
    </source>
</evidence>
<feature type="region of interest" description="Disordered" evidence="1">
    <location>
        <begin position="145"/>
        <end position="169"/>
    </location>
</feature>
<reference evidence="2 3" key="1">
    <citation type="submission" date="2017-08" db="EMBL/GenBank/DDBJ databases">
        <title>Multipartite genome sequences of Sinorhizobium species nodulating soybeans.</title>
        <authorList>
            <person name="Tian C.F."/>
        </authorList>
    </citation>
    <scope>NUCLEOTIDE SEQUENCE [LARGE SCALE GENOMIC DNA]</scope>
    <source>
        <strain evidence="2 3">CCBAU 05684</strain>
        <plasmid evidence="3">psj05684a</plasmid>
    </source>
</reference>
<dbReference type="EMBL" id="CP023069">
    <property type="protein sequence ID" value="ASY67075.1"/>
    <property type="molecule type" value="Genomic_DNA"/>
</dbReference>
<dbReference type="AlphaFoldDB" id="A0A249PMX3"/>